<accession>A0A6A6H6G1</accession>
<evidence type="ECO:0008006" key="3">
    <source>
        <dbReference type="Google" id="ProtNLM"/>
    </source>
</evidence>
<keyword evidence="2" id="KW-1185">Reference proteome</keyword>
<name>A0A6A6H6G1_VIRVR</name>
<dbReference type="AlphaFoldDB" id="A0A6A6H6G1"/>
<reference evidence="1" key="1">
    <citation type="journal article" date="2020" name="Stud. Mycol.">
        <title>101 Dothideomycetes genomes: a test case for predicting lifestyles and emergence of pathogens.</title>
        <authorList>
            <person name="Haridas S."/>
            <person name="Albert R."/>
            <person name="Binder M."/>
            <person name="Bloem J."/>
            <person name="Labutti K."/>
            <person name="Salamov A."/>
            <person name="Andreopoulos B."/>
            <person name="Baker S."/>
            <person name="Barry K."/>
            <person name="Bills G."/>
            <person name="Bluhm B."/>
            <person name="Cannon C."/>
            <person name="Castanera R."/>
            <person name="Culley D."/>
            <person name="Daum C."/>
            <person name="Ezra D."/>
            <person name="Gonzalez J."/>
            <person name="Henrissat B."/>
            <person name="Kuo A."/>
            <person name="Liang C."/>
            <person name="Lipzen A."/>
            <person name="Lutzoni F."/>
            <person name="Magnuson J."/>
            <person name="Mondo S."/>
            <person name="Nolan M."/>
            <person name="Ohm R."/>
            <person name="Pangilinan J."/>
            <person name="Park H.-J."/>
            <person name="Ramirez L."/>
            <person name="Alfaro M."/>
            <person name="Sun H."/>
            <person name="Tritt A."/>
            <person name="Yoshinaga Y."/>
            <person name="Zwiers L.-H."/>
            <person name="Turgeon B."/>
            <person name="Goodwin S."/>
            <person name="Spatafora J."/>
            <person name="Crous P."/>
            <person name="Grigoriev I."/>
        </authorList>
    </citation>
    <scope>NUCLEOTIDE SEQUENCE</scope>
    <source>
        <strain evidence="1">Tuck. ex Michener</strain>
    </source>
</reference>
<dbReference type="PANTHER" id="PTHR36847:SF1">
    <property type="entry name" value="AMIDOLIGASE ENZYME"/>
    <property type="match status" value="1"/>
</dbReference>
<proteinExistence type="predicted"/>
<dbReference type="OrthoDB" id="412402at2759"/>
<evidence type="ECO:0000313" key="2">
    <source>
        <dbReference type="Proteomes" id="UP000800092"/>
    </source>
</evidence>
<organism evidence="1 2">
    <name type="scientific">Viridothelium virens</name>
    <name type="common">Speckled blister lichen</name>
    <name type="synonym">Trypethelium virens</name>
    <dbReference type="NCBI Taxonomy" id="1048519"/>
    <lineage>
        <taxon>Eukaryota</taxon>
        <taxon>Fungi</taxon>
        <taxon>Dikarya</taxon>
        <taxon>Ascomycota</taxon>
        <taxon>Pezizomycotina</taxon>
        <taxon>Dothideomycetes</taxon>
        <taxon>Dothideomycetes incertae sedis</taxon>
        <taxon>Trypetheliales</taxon>
        <taxon>Trypetheliaceae</taxon>
        <taxon>Viridothelium</taxon>
    </lineage>
</organism>
<gene>
    <name evidence="1" type="ORF">EV356DRAFT_192903</name>
</gene>
<dbReference type="PANTHER" id="PTHR36847">
    <property type="entry name" value="AMIDOLIGASE ENZYME"/>
    <property type="match status" value="1"/>
</dbReference>
<sequence length="612" mass="69598">MIYSQGSAKMTSPLNLTFGIELEFVLLGKAKEVTDYYPEMGELAVYNALRHCRVTNEGSPYSLSTNPLPVHDKEGNCWENEYNYSKWIITSDSSASFTQDQQALLPDDIHRAWPIELKSRVFEFHTEQNWRAEIASVLRTLHHHFNQPGSTFRILVPATCGFHVHIGNRRDSFPLGTVQHLLQLVTAHERCFDTLHSVHRIYDGMWEEYGGGEPSTAYCMPPSDGFLTQAACLAFSDDYEQRYTDTKANNENKHYWPDEDKKDIDNCSDYTASSWGTCGSWEASNADPNLESCPDESTQELNRWDGEDGAGIMDSCAVDSAYTACPGLGEDGVERAPSKQVGTQENVDVDLEEFPRDEDPIATERQPLLLNEELDRLKRSISPTAWIVLIQSARTLTELGNVTGARNHCAAYSIDNLLERHGFPPSATCSSPVQMRPDTISSLDEYDLGSDEPKLTIEFRQHDGSLDEREIKAWIEVVAFLTEWAHYADIEQLSRVLSAAQMMDQKLDVLNLLRQLEGFWGPGGCRNLPNWVFGYYRQRRASATIEREFEQAISRIDPSSPFYNVVRRTEESRRELRLYASILKKIENKMEIGRYGDLLNLDITVRELWKKG</sequence>
<dbReference type="Pfam" id="PF12224">
    <property type="entry name" value="Amidoligase_2"/>
    <property type="match status" value="1"/>
</dbReference>
<dbReference type="Proteomes" id="UP000800092">
    <property type="component" value="Unassembled WGS sequence"/>
</dbReference>
<dbReference type="EMBL" id="ML991804">
    <property type="protein sequence ID" value="KAF2233684.1"/>
    <property type="molecule type" value="Genomic_DNA"/>
</dbReference>
<evidence type="ECO:0000313" key="1">
    <source>
        <dbReference type="EMBL" id="KAF2233684.1"/>
    </source>
</evidence>
<dbReference type="InterPro" id="IPR022025">
    <property type="entry name" value="Amidoligase_2"/>
</dbReference>
<protein>
    <recommendedName>
        <fullName evidence="3">Amidoligase enzyme</fullName>
    </recommendedName>
</protein>